<dbReference type="InterPro" id="IPR001680">
    <property type="entry name" value="WD40_rpt"/>
</dbReference>
<protein>
    <recommendedName>
        <fullName evidence="5">WD40-repeat-containing domain</fullName>
    </recommendedName>
</protein>
<dbReference type="EMBL" id="CAJJDN010000064">
    <property type="protein sequence ID" value="CAD8095144.1"/>
    <property type="molecule type" value="Genomic_DNA"/>
</dbReference>
<accession>A0A8S1P282</accession>
<comment type="caution">
    <text evidence="3">The sequence shown here is derived from an EMBL/GenBank/DDBJ whole genome shotgun (WGS) entry which is preliminary data.</text>
</comment>
<dbReference type="GO" id="GO:0016226">
    <property type="term" value="P:iron-sulfur cluster assembly"/>
    <property type="evidence" value="ECO:0007669"/>
    <property type="project" value="TreeGrafter"/>
</dbReference>
<evidence type="ECO:0000256" key="2">
    <source>
        <dbReference type="SAM" id="Phobius"/>
    </source>
</evidence>
<evidence type="ECO:0000313" key="3">
    <source>
        <dbReference type="EMBL" id="CAD8095144.1"/>
    </source>
</evidence>
<dbReference type="OrthoDB" id="412867at2759"/>
<reference evidence="3" key="1">
    <citation type="submission" date="2021-01" db="EMBL/GenBank/DDBJ databases">
        <authorList>
            <consortium name="Genoscope - CEA"/>
            <person name="William W."/>
        </authorList>
    </citation>
    <scope>NUCLEOTIDE SEQUENCE</scope>
</reference>
<keyword evidence="2" id="KW-0472">Membrane</keyword>
<keyword evidence="2" id="KW-0812">Transmembrane</keyword>
<dbReference type="PANTHER" id="PTHR19920:SF0">
    <property type="entry name" value="CYTOSOLIC IRON-SULFUR PROTEIN ASSEMBLY PROTEIN CIAO1-RELATED"/>
    <property type="match status" value="1"/>
</dbReference>
<keyword evidence="2" id="KW-1133">Transmembrane helix</keyword>
<feature type="repeat" description="WD" evidence="1">
    <location>
        <begin position="284"/>
        <end position="316"/>
    </location>
</feature>
<name>A0A8S1P282_9CILI</name>
<dbReference type="PANTHER" id="PTHR19920">
    <property type="entry name" value="WD40 PROTEIN CIAO1"/>
    <property type="match status" value="1"/>
</dbReference>
<dbReference type="Pfam" id="PF00400">
    <property type="entry name" value="WD40"/>
    <property type="match status" value="3"/>
</dbReference>
<dbReference type="PROSITE" id="PS50082">
    <property type="entry name" value="WD_REPEATS_2"/>
    <property type="match status" value="2"/>
</dbReference>
<evidence type="ECO:0000256" key="1">
    <source>
        <dbReference type="PROSITE-ProRule" id="PRU00221"/>
    </source>
</evidence>
<dbReference type="GO" id="GO:0097361">
    <property type="term" value="C:cytosolic [4Fe-4S] assembly targeting complex"/>
    <property type="evidence" value="ECO:0007669"/>
    <property type="project" value="TreeGrafter"/>
</dbReference>
<feature type="repeat" description="WD" evidence="1">
    <location>
        <begin position="239"/>
        <end position="280"/>
    </location>
</feature>
<evidence type="ECO:0000313" key="4">
    <source>
        <dbReference type="Proteomes" id="UP000692954"/>
    </source>
</evidence>
<proteinExistence type="predicted"/>
<gene>
    <name evidence="3" type="ORF">PSON_ATCC_30995.1.T0640025</name>
</gene>
<evidence type="ECO:0008006" key="5">
    <source>
        <dbReference type="Google" id="ProtNLM"/>
    </source>
</evidence>
<dbReference type="AlphaFoldDB" id="A0A8S1P282"/>
<dbReference type="Proteomes" id="UP000692954">
    <property type="component" value="Unassembled WGS sequence"/>
</dbReference>
<dbReference type="SMART" id="SM00320">
    <property type="entry name" value="WD40"/>
    <property type="match status" value="4"/>
</dbReference>
<organism evidence="3 4">
    <name type="scientific">Paramecium sonneborni</name>
    <dbReference type="NCBI Taxonomy" id="65129"/>
    <lineage>
        <taxon>Eukaryota</taxon>
        <taxon>Sar</taxon>
        <taxon>Alveolata</taxon>
        <taxon>Ciliophora</taxon>
        <taxon>Intramacronucleata</taxon>
        <taxon>Oligohymenophorea</taxon>
        <taxon>Peniculida</taxon>
        <taxon>Parameciidae</taxon>
        <taxon>Paramecium</taxon>
    </lineage>
</organism>
<dbReference type="PROSITE" id="PS50294">
    <property type="entry name" value="WD_REPEATS_REGION"/>
    <property type="match status" value="2"/>
</dbReference>
<keyword evidence="4" id="KW-1185">Reference proteome</keyword>
<keyword evidence="1" id="KW-0853">WD repeat</keyword>
<sequence>MIEIANQLSNPNSFKIFKQNVDSQYHQFITESKKLLGQFLKGNQIRSQSLKNPEFKLLQNINKQDNQQKQNKKMYLLWIFLPIILAILCIIQLNLFQISTQVIDFDQSINSQAFNSSQNKSQDNDIFIIDSIHKHISKEDNQSNINFNITRPGVDINQEQIYKFKENKSLLEKAQQNQKKKTYQQEQLEKSFKYELIYSINQSQWCGAISFNKDSSFLIASSEKNINIFEFKKGLIQTLEQHKDWVTALYFMKNSNDFISGSADKSIIIWKFMENKLWQRKQQLIGHESTINRVIMNSKEDLIISCSSDKTIKIWKKQNDLWFLAQTILEHNKDVYSISLSESENKLISCGQDGQILVMEQQKNNQEWIVIQKIETKVFGYRLSFIGDNQFTFQPHRGEFMHLYELNNLTKQYLKIKDIQVKNGNVEDQSLFSQQYIKEKSLLINKYGRVINLVQKNQNGEFLNKQQIEFGHYYLYGSVTDNGEYLVTWNSKNNQLQIRQFQEK</sequence>
<feature type="transmembrane region" description="Helical" evidence="2">
    <location>
        <begin position="75"/>
        <end position="96"/>
    </location>
</feature>